<dbReference type="OrthoDB" id="3233478at2"/>
<name>W4NC19_9BIFI</name>
<gene>
    <name evidence="1" type="ORF">BMOU_0229</name>
</gene>
<proteinExistence type="predicted"/>
<dbReference type="STRING" id="1435051.BMOU_0229"/>
<dbReference type="PATRIC" id="fig|1435051.3.peg.225"/>
<dbReference type="AlphaFoldDB" id="W4NC19"/>
<reference evidence="1 2" key="1">
    <citation type="journal article" date="2014" name="Genome Announc.">
        <title>The Genome Sequence of Bifidobacterium moukalabense DSM 27321 Highlights the Close Phylogenetic Relatedness with the Bifidobacterium dentium Taxon.</title>
        <authorList>
            <person name="Lugli G.A."/>
            <person name="Duranti S."/>
            <person name="Milani C."/>
            <person name="Turroni F."/>
            <person name="Viappiani A."/>
            <person name="Mangifesta M."/>
            <person name="van Sinderen D."/>
            <person name="Ventura M."/>
        </authorList>
    </citation>
    <scope>NUCLEOTIDE SEQUENCE [LARGE SCALE GENOMIC DNA]</scope>
    <source>
        <strain evidence="1 2">DSM 27321</strain>
    </source>
</reference>
<keyword evidence="2" id="KW-1185">Reference proteome</keyword>
<dbReference type="RefSeq" id="WP_034873944.1">
    <property type="nucleotide sequence ID" value="NZ_AZMV01000001.1"/>
</dbReference>
<evidence type="ECO:0000313" key="1">
    <source>
        <dbReference type="EMBL" id="ETY72215.1"/>
    </source>
</evidence>
<organism evidence="1 2">
    <name type="scientific">Bifidobacterium moukalabense DSM 27321</name>
    <dbReference type="NCBI Taxonomy" id="1435051"/>
    <lineage>
        <taxon>Bacteria</taxon>
        <taxon>Bacillati</taxon>
        <taxon>Actinomycetota</taxon>
        <taxon>Actinomycetes</taxon>
        <taxon>Bifidobacteriales</taxon>
        <taxon>Bifidobacteriaceae</taxon>
        <taxon>Bifidobacterium</taxon>
    </lineage>
</organism>
<evidence type="ECO:0000313" key="2">
    <source>
        <dbReference type="Proteomes" id="UP000019155"/>
    </source>
</evidence>
<comment type="caution">
    <text evidence="1">The sequence shown here is derived from an EMBL/GenBank/DDBJ whole genome shotgun (WGS) entry which is preliminary data.</text>
</comment>
<sequence length="109" mass="11841">MSAETIEVWRGTAMTDVDGNPIQGDPAPIKTLQAMVAPTEHDDQADEGGRPDTLACTLYIRGSQPTGIQPTDLVKVRGQLLHVNGRPQVWHDLHGRYVGDVIQATERTG</sequence>
<dbReference type="eggNOG" id="ENOG50329HJ">
    <property type="taxonomic scope" value="Bacteria"/>
</dbReference>
<protein>
    <submittedName>
        <fullName evidence="1">Uncharacterized protein</fullName>
    </submittedName>
</protein>
<dbReference type="Proteomes" id="UP000019155">
    <property type="component" value="Unassembled WGS sequence"/>
</dbReference>
<dbReference type="EMBL" id="AZMV01000001">
    <property type="protein sequence ID" value="ETY72215.1"/>
    <property type="molecule type" value="Genomic_DNA"/>
</dbReference>
<accession>W4NC19</accession>
<dbReference type="GeneID" id="97502557"/>